<comment type="caution">
    <text evidence="1">The sequence shown here is derived from an EMBL/GenBank/DDBJ whole genome shotgun (WGS) entry which is preliminary data.</text>
</comment>
<organism evidence="1 2">
    <name type="scientific">Champsocephalus esox</name>
    <name type="common">pike icefish</name>
    <dbReference type="NCBI Taxonomy" id="159716"/>
    <lineage>
        <taxon>Eukaryota</taxon>
        <taxon>Metazoa</taxon>
        <taxon>Chordata</taxon>
        <taxon>Craniata</taxon>
        <taxon>Vertebrata</taxon>
        <taxon>Euteleostomi</taxon>
        <taxon>Actinopterygii</taxon>
        <taxon>Neopterygii</taxon>
        <taxon>Teleostei</taxon>
        <taxon>Neoteleostei</taxon>
        <taxon>Acanthomorphata</taxon>
        <taxon>Eupercaria</taxon>
        <taxon>Perciformes</taxon>
        <taxon>Notothenioidei</taxon>
        <taxon>Channichthyidae</taxon>
        <taxon>Champsocephalus</taxon>
    </lineage>
</organism>
<gene>
    <name evidence="1" type="ORF">CesoFtcFv8_009889</name>
</gene>
<protein>
    <submittedName>
        <fullName evidence="1">Uncharacterized protein</fullName>
    </submittedName>
</protein>
<evidence type="ECO:0000313" key="2">
    <source>
        <dbReference type="Proteomes" id="UP001335648"/>
    </source>
</evidence>
<name>A0AAN8C3C6_9TELE</name>
<sequence>MLDYSLRGAQLSLKSFPPVLVPGHIPAVKAVKSFCYIRRHDAAPPHSSAISPGCLQSPALFTQFFLPATFTCD</sequence>
<dbReference type="Proteomes" id="UP001335648">
    <property type="component" value="Unassembled WGS sequence"/>
</dbReference>
<proteinExistence type="predicted"/>
<evidence type="ECO:0000313" key="1">
    <source>
        <dbReference type="EMBL" id="KAK5896761.1"/>
    </source>
</evidence>
<dbReference type="AlphaFoldDB" id="A0AAN8C3C6"/>
<keyword evidence="2" id="KW-1185">Reference proteome</keyword>
<accession>A0AAN8C3C6</accession>
<dbReference type="EMBL" id="JAULUE010002053">
    <property type="protein sequence ID" value="KAK5896761.1"/>
    <property type="molecule type" value="Genomic_DNA"/>
</dbReference>
<reference evidence="1 2" key="1">
    <citation type="journal article" date="2023" name="Mol. Biol. Evol.">
        <title>Genomics of Secondarily Temperate Adaptation in the Only Non-Antarctic Icefish.</title>
        <authorList>
            <person name="Rivera-Colon A.G."/>
            <person name="Rayamajhi N."/>
            <person name="Minhas B.F."/>
            <person name="Madrigal G."/>
            <person name="Bilyk K.T."/>
            <person name="Yoon V."/>
            <person name="Hune M."/>
            <person name="Gregory S."/>
            <person name="Cheng C.H.C."/>
            <person name="Catchen J.M."/>
        </authorList>
    </citation>
    <scope>NUCLEOTIDE SEQUENCE [LARGE SCALE GENOMIC DNA]</scope>
    <source>
        <strain evidence="1">JC2023a</strain>
    </source>
</reference>